<dbReference type="InterPro" id="IPR002104">
    <property type="entry name" value="Integrase_catalytic"/>
</dbReference>
<accession>A0ABU2D0H2</accession>
<proteinExistence type="predicted"/>
<dbReference type="InterPro" id="IPR013762">
    <property type="entry name" value="Integrase-like_cat_sf"/>
</dbReference>
<name>A0ABU2D0H2_9EURY</name>
<keyword evidence="6" id="KW-1185">Reference proteome</keyword>
<dbReference type="RefSeq" id="WP_310575549.1">
    <property type="nucleotide sequence ID" value="NZ_JAVKPK010000021.1"/>
</dbReference>
<sequence>MKHFTEWTGKTPNELLTEAEEEIKSGRLMRQRNIKKYLTGFRKHLQDSNLAPITVKGYMTGVKSFYQLFDIELPKLPRLDKKAKPLEKHNKIPTKEDLQEVLKICDPLEKAVLLVGASSGLSSNEITSLKVRDFTKGYDETTGITTLILRREKNGVDFVTFLSPEAGKAVLDYLNFRGRTDKKQETRRQNQLEKQRVFTDKDYLFIKRNISEEYIKNRDEEERALDTAALIKIYRSVSEKAQKNTQTGDWNLIRSHNIRKYFNSALLNAGADSFFVEFTMGHQLDATRAAYFRASPAKLREIYKRFIPFLTIQKELDISESPEYLAIKNENAILRAETERHVISRQEFQELRNVIGSLRTSPTPALDPDATPEEKALYEKMLEKEKENNMRKTLLKEFFRCD</sequence>
<keyword evidence="2" id="KW-0238">DNA-binding</keyword>
<dbReference type="PANTHER" id="PTHR30349:SF41">
    <property type="entry name" value="INTEGRASE_RECOMBINASE PROTEIN MJ0367-RELATED"/>
    <property type="match status" value="1"/>
</dbReference>
<feature type="domain" description="Tyr recombinase" evidence="4">
    <location>
        <begin position="88"/>
        <end position="304"/>
    </location>
</feature>
<dbReference type="EMBL" id="JAVKPK010000021">
    <property type="protein sequence ID" value="MDR7665476.1"/>
    <property type="molecule type" value="Genomic_DNA"/>
</dbReference>
<keyword evidence="1" id="KW-0229">DNA integration</keyword>
<evidence type="ECO:0000259" key="4">
    <source>
        <dbReference type="PROSITE" id="PS51898"/>
    </source>
</evidence>
<dbReference type="InterPro" id="IPR011010">
    <property type="entry name" value="DNA_brk_join_enz"/>
</dbReference>
<evidence type="ECO:0000256" key="3">
    <source>
        <dbReference type="ARBA" id="ARBA00023172"/>
    </source>
</evidence>
<keyword evidence="3" id="KW-0233">DNA recombination</keyword>
<protein>
    <submittedName>
        <fullName evidence="5">Tyrosine-type recombinase/integrase</fullName>
    </submittedName>
</protein>
<evidence type="ECO:0000313" key="5">
    <source>
        <dbReference type="EMBL" id="MDR7665476.1"/>
    </source>
</evidence>
<evidence type="ECO:0000256" key="1">
    <source>
        <dbReference type="ARBA" id="ARBA00022908"/>
    </source>
</evidence>
<dbReference type="SUPFAM" id="SSF56349">
    <property type="entry name" value="DNA breaking-rejoining enzymes"/>
    <property type="match status" value="1"/>
</dbReference>
<dbReference type="InterPro" id="IPR050090">
    <property type="entry name" value="Tyrosine_recombinase_XerCD"/>
</dbReference>
<dbReference type="Gene3D" id="1.10.443.10">
    <property type="entry name" value="Intergrase catalytic core"/>
    <property type="match status" value="1"/>
</dbReference>
<dbReference type="PROSITE" id="PS51898">
    <property type="entry name" value="TYR_RECOMBINASE"/>
    <property type="match status" value="1"/>
</dbReference>
<dbReference type="Proteomes" id="UP001246244">
    <property type="component" value="Unassembled WGS sequence"/>
</dbReference>
<dbReference type="Pfam" id="PF00589">
    <property type="entry name" value="Phage_integrase"/>
    <property type="match status" value="1"/>
</dbReference>
<dbReference type="PANTHER" id="PTHR30349">
    <property type="entry name" value="PHAGE INTEGRASE-RELATED"/>
    <property type="match status" value="1"/>
</dbReference>
<comment type="caution">
    <text evidence="5">The sequence shown here is derived from an EMBL/GenBank/DDBJ whole genome shotgun (WGS) entry which is preliminary data.</text>
</comment>
<evidence type="ECO:0000256" key="2">
    <source>
        <dbReference type="ARBA" id="ARBA00023125"/>
    </source>
</evidence>
<organism evidence="5 6">
    <name type="scientific">Methanosarcina baikalica</name>
    <dbReference type="NCBI Taxonomy" id="3073890"/>
    <lineage>
        <taxon>Archaea</taxon>
        <taxon>Methanobacteriati</taxon>
        <taxon>Methanobacteriota</taxon>
        <taxon>Stenosarchaea group</taxon>
        <taxon>Methanomicrobia</taxon>
        <taxon>Methanosarcinales</taxon>
        <taxon>Methanosarcinaceae</taxon>
        <taxon>Methanosarcina</taxon>
    </lineage>
</organism>
<evidence type="ECO:0000313" key="6">
    <source>
        <dbReference type="Proteomes" id="UP001246244"/>
    </source>
</evidence>
<reference evidence="6" key="1">
    <citation type="submission" date="2023-07" db="EMBL/GenBank/DDBJ databases">
        <title>Whole-genome sequencing of a new Methanosarcina sp. Z-7115.</title>
        <authorList>
            <person name="Zhilina T.N."/>
            <person name="Merkel A.Y."/>
        </authorList>
    </citation>
    <scope>NUCLEOTIDE SEQUENCE [LARGE SCALE GENOMIC DNA]</scope>
    <source>
        <strain evidence="6">Z-7115</strain>
    </source>
</reference>
<gene>
    <name evidence="5" type="ORF">RG963_06725</name>
</gene>